<protein>
    <submittedName>
        <fullName evidence="1">I-spanin</fullName>
    </submittedName>
</protein>
<sequence>MMGMVERFVIAFLVACLLIGSYGVTYKYGDVIGSRRVSAQWADDTEKRNKAMNQLQGKYNVLQSQHQAKVEELTRDLQTFAAEHQATLDGYRTDYDQRLQLATFRADVYQRKARGSEAERDALAEHAAQLDRSLEEGRKLVREFGETVRQRDRTISALKQMVLNDRTLLTESSEPNGR</sequence>
<accession>A0A5C1K5S8</accession>
<evidence type="ECO:0000313" key="2">
    <source>
        <dbReference type="Proteomes" id="UP000322075"/>
    </source>
</evidence>
<name>A0A5C1K5S8_9CAUD</name>
<gene>
    <name evidence="1" type="ORF">Zuri_85</name>
</gene>
<evidence type="ECO:0000313" key="1">
    <source>
        <dbReference type="EMBL" id="QEM41178.1"/>
    </source>
</evidence>
<organism evidence="1 2">
    <name type="scientific">Pseudomonas phage Zuri</name>
    <dbReference type="NCBI Taxonomy" id="2604899"/>
    <lineage>
        <taxon>Viruses</taxon>
        <taxon>Duplodnaviria</taxon>
        <taxon>Heunggongvirae</taxon>
        <taxon>Uroviricota</taxon>
        <taxon>Caudoviricetes</taxon>
        <taxon>Schitoviridae</taxon>
        <taxon>Zurivirus</taxon>
        <taxon>Zurivirus zuri</taxon>
    </lineage>
</organism>
<dbReference type="EMBL" id="MK863032">
    <property type="protein sequence ID" value="QEM41178.1"/>
    <property type="molecule type" value="Genomic_DNA"/>
</dbReference>
<proteinExistence type="predicted"/>
<dbReference type="Proteomes" id="UP000322075">
    <property type="component" value="Segment"/>
</dbReference>
<keyword evidence="2" id="KW-1185">Reference proteome</keyword>
<reference evidence="1" key="1">
    <citation type="submission" date="2019-04" db="EMBL/GenBank/DDBJ databases">
        <authorList>
            <person name="Assadpour T."/>
            <person name="Ahmed J."/>
            <person name="Anderson S."/>
            <person name="Espinosa K."/>
            <person name="Gadsden T."/>
            <person name="Graham A."/>
            <person name="Hajjar W."/>
            <person name="Howard T."/>
            <person name="Lacafta O."/>
            <person name="Matney K."/>
            <person name="Matsen K."/>
            <person name="Osu J."/>
            <person name="Rupe E."/>
            <person name="Sang H."/>
            <person name="Wadi S."/>
            <person name="McNeal J."/>
            <person name="Temple L."/>
        </authorList>
    </citation>
    <scope>NUCLEOTIDE SEQUENCE [LARGE SCALE GENOMIC DNA]</scope>
</reference>